<accession>A0A6L2M9A9</accession>
<dbReference type="EMBL" id="BKCJ010005831">
    <property type="protein sequence ID" value="GEU68875.1"/>
    <property type="molecule type" value="Genomic_DNA"/>
</dbReference>
<name>A0A6L2M9A9_TANCI</name>
<gene>
    <name evidence="9" type="ORF">Tci_040853</name>
</gene>
<keyword evidence="4" id="KW-0029">Amino-acid transport</keyword>
<dbReference type="AlphaFoldDB" id="A0A6L2M9A9"/>
<evidence type="ECO:0000313" key="9">
    <source>
        <dbReference type="EMBL" id="GEU68875.1"/>
    </source>
</evidence>
<evidence type="ECO:0000259" key="8">
    <source>
        <dbReference type="Pfam" id="PF01490"/>
    </source>
</evidence>
<evidence type="ECO:0000256" key="5">
    <source>
        <dbReference type="ARBA" id="ARBA00022989"/>
    </source>
</evidence>
<protein>
    <submittedName>
        <fullName evidence="9">GABA transporter 1-like</fullName>
    </submittedName>
</protein>
<dbReference type="PANTHER" id="PTHR48017">
    <property type="entry name" value="OS05G0424000 PROTEIN-RELATED"/>
    <property type="match status" value="1"/>
</dbReference>
<evidence type="ECO:0000256" key="3">
    <source>
        <dbReference type="ARBA" id="ARBA00022692"/>
    </source>
</evidence>
<organism evidence="9">
    <name type="scientific">Tanacetum cinerariifolium</name>
    <name type="common">Dalmatian daisy</name>
    <name type="synonym">Chrysanthemum cinerariifolium</name>
    <dbReference type="NCBI Taxonomy" id="118510"/>
    <lineage>
        <taxon>Eukaryota</taxon>
        <taxon>Viridiplantae</taxon>
        <taxon>Streptophyta</taxon>
        <taxon>Embryophyta</taxon>
        <taxon>Tracheophyta</taxon>
        <taxon>Spermatophyta</taxon>
        <taxon>Magnoliopsida</taxon>
        <taxon>eudicotyledons</taxon>
        <taxon>Gunneridae</taxon>
        <taxon>Pentapetalae</taxon>
        <taxon>asterids</taxon>
        <taxon>campanulids</taxon>
        <taxon>Asterales</taxon>
        <taxon>Asteraceae</taxon>
        <taxon>Asteroideae</taxon>
        <taxon>Anthemideae</taxon>
        <taxon>Anthemidinae</taxon>
        <taxon>Tanacetum</taxon>
    </lineage>
</organism>
<reference evidence="9" key="1">
    <citation type="journal article" date="2019" name="Sci. Rep.">
        <title>Draft genome of Tanacetum cinerariifolium, the natural source of mosquito coil.</title>
        <authorList>
            <person name="Yamashiro T."/>
            <person name="Shiraishi A."/>
            <person name="Satake H."/>
            <person name="Nakayama K."/>
        </authorList>
    </citation>
    <scope>NUCLEOTIDE SEQUENCE</scope>
</reference>
<feature type="transmembrane region" description="Helical" evidence="7">
    <location>
        <begin position="83"/>
        <end position="104"/>
    </location>
</feature>
<sequence length="144" mass="15932">MGTIGTNSIGAVHEETIKEAQAFSTTTNHHKQQHQQLDAGALFVLKSKGSWWHSGYHLTTSIVAPPLLSLPFAFASLGWTAGVLSLVIGAIVTFYSYNLISLVLEHHAELGHRHLRFRDMAYDILVTMVGENKRIKRPTRDSAP</sequence>
<comment type="subcellular location">
    <subcellularLocation>
        <location evidence="1">Membrane</location>
    </subcellularLocation>
</comment>
<keyword evidence="2" id="KW-0813">Transport</keyword>
<dbReference type="InterPro" id="IPR013057">
    <property type="entry name" value="AA_transpt_TM"/>
</dbReference>
<feature type="domain" description="Amino acid transporter transmembrane" evidence="8">
    <location>
        <begin position="48"/>
        <end position="125"/>
    </location>
</feature>
<dbReference type="GO" id="GO:0016020">
    <property type="term" value="C:membrane"/>
    <property type="evidence" value="ECO:0007669"/>
    <property type="project" value="UniProtKB-SubCell"/>
</dbReference>
<evidence type="ECO:0000256" key="2">
    <source>
        <dbReference type="ARBA" id="ARBA00022448"/>
    </source>
</evidence>
<evidence type="ECO:0000256" key="1">
    <source>
        <dbReference type="ARBA" id="ARBA00004370"/>
    </source>
</evidence>
<dbReference type="GO" id="GO:0006865">
    <property type="term" value="P:amino acid transport"/>
    <property type="evidence" value="ECO:0007669"/>
    <property type="project" value="UniProtKB-KW"/>
</dbReference>
<comment type="caution">
    <text evidence="9">The sequence shown here is derived from an EMBL/GenBank/DDBJ whole genome shotgun (WGS) entry which is preliminary data.</text>
</comment>
<keyword evidence="5 7" id="KW-1133">Transmembrane helix</keyword>
<keyword evidence="3 7" id="KW-0812">Transmembrane</keyword>
<proteinExistence type="predicted"/>
<keyword evidence="6 7" id="KW-0472">Membrane</keyword>
<evidence type="ECO:0000256" key="6">
    <source>
        <dbReference type="ARBA" id="ARBA00023136"/>
    </source>
</evidence>
<evidence type="ECO:0000256" key="7">
    <source>
        <dbReference type="SAM" id="Phobius"/>
    </source>
</evidence>
<dbReference type="Pfam" id="PF01490">
    <property type="entry name" value="Aa_trans"/>
    <property type="match status" value="1"/>
</dbReference>
<evidence type="ECO:0000256" key="4">
    <source>
        <dbReference type="ARBA" id="ARBA00022970"/>
    </source>
</evidence>